<evidence type="ECO:0000313" key="2">
    <source>
        <dbReference type="EMBL" id="KAK3600239.1"/>
    </source>
</evidence>
<sequence length="79" mass="8768">MTLLGSVTLTPKHGNCSSGEVAEEIESVSRWDNAGRVCSLRLQSSTRRDKQGPDRTTSDMQLTLNPETTLMHQQNNYTS</sequence>
<accession>A0AAE0W403</accession>
<feature type="compositionally biased region" description="Basic and acidic residues" evidence="1">
    <location>
        <begin position="46"/>
        <end position="57"/>
    </location>
</feature>
<feature type="compositionally biased region" description="Polar residues" evidence="1">
    <location>
        <begin position="58"/>
        <end position="79"/>
    </location>
</feature>
<reference evidence="2" key="1">
    <citation type="journal article" date="2021" name="Genome Biol. Evol.">
        <title>A High-Quality Reference Genome for a Parasitic Bivalve with Doubly Uniparental Inheritance (Bivalvia: Unionida).</title>
        <authorList>
            <person name="Smith C.H."/>
        </authorList>
    </citation>
    <scope>NUCLEOTIDE SEQUENCE</scope>
    <source>
        <strain evidence="2">CHS0354</strain>
    </source>
</reference>
<gene>
    <name evidence="2" type="ORF">CHS0354_032773</name>
</gene>
<dbReference type="AlphaFoldDB" id="A0AAE0W403"/>
<protein>
    <submittedName>
        <fullName evidence="2">Uncharacterized protein</fullName>
    </submittedName>
</protein>
<comment type="caution">
    <text evidence="2">The sequence shown here is derived from an EMBL/GenBank/DDBJ whole genome shotgun (WGS) entry which is preliminary data.</text>
</comment>
<evidence type="ECO:0000256" key="1">
    <source>
        <dbReference type="SAM" id="MobiDB-lite"/>
    </source>
</evidence>
<reference evidence="2" key="2">
    <citation type="journal article" date="2021" name="Genome Biol. Evol.">
        <title>Developing a high-quality reference genome for a parasitic bivalve with doubly uniparental inheritance (Bivalvia: Unionida).</title>
        <authorList>
            <person name="Smith C.H."/>
        </authorList>
    </citation>
    <scope>NUCLEOTIDE SEQUENCE</scope>
    <source>
        <strain evidence="2">CHS0354</strain>
        <tissue evidence="2">Mantle</tissue>
    </source>
</reference>
<feature type="region of interest" description="Disordered" evidence="1">
    <location>
        <begin position="42"/>
        <end position="79"/>
    </location>
</feature>
<organism evidence="2 3">
    <name type="scientific">Potamilus streckersoni</name>
    <dbReference type="NCBI Taxonomy" id="2493646"/>
    <lineage>
        <taxon>Eukaryota</taxon>
        <taxon>Metazoa</taxon>
        <taxon>Spiralia</taxon>
        <taxon>Lophotrochozoa</taxon>
        <taxon>Mollusca</taxon>
        <taxon>Bivalvia</taxon>
        <taxon>Autobranchia</taxon>
        <taxon>Heteroconchia</taxon>
        <taxon>Palaeoheterodonta</taxon>
        <taxon>Unionida</taxon>
        <taxon>Unionoidea</taxon>
        <taxon>Unionidae</taxon>
        <taxon>Ambleminae</taxon>
        <taxon>Lampsilini</taxon>
        <taxon>Potamilus</taxon>
    </lineage>
</organism>
<name>A0AAE0W403_9BIVA</name>
<dbReference type="EMBL" id="JAEAOA010001934">
    <property type="protein sequence ID" value="KAK3600239.1"/>
    <property type="molecule type" value="Genomic_DNA"/>
</dbReference>
<keyword evidence="3" id="KW-1185">Reference proteome</keyword>
<proteinExistence type="predicted"/>
<dbReference type="Proteomes" id="UP001195483">
    <property type="component" value="Unassembled WGS sequence"/>
</dbReference>
<evidence type="ECO:0000313" key="3">
    <source>
        <dbReference type="Proteomes" id="UP001195483"/>
    </source>
</evidence>
<reference evidence="2" key="3">
    <citation type="submission" date="2023-05" db="EMBL/GenBank/DDBJ databases">
        <authorList>
            <person name="Smith C.H."/>
        </authorList>
    </citation>
    <scope>NUCLEOTIDE SEQUENCE</scope>
    <source>
        <strain evidence="2">CHS0354</strain>
        <tissue evidence="2">Mantle</tissue>
    </source>
</reference>